<evidence type="ECO:0000313" key="2">
    <source>
        <dbReference type="Proteomes" id="UP000077266"/>
    </source>
</evidence>
<protein>
    <submittedName>
        <fullName evidence="1">Las1-domain-containing protein</fullName>
    </submittedName>
</protein>
<accession>A0A165EJE4</accession>
<dbReference type="FunCoup" id="A0A165EJE4">
    <property type="interactions" value="9"/>
</dbReference>
<proteinExistence type="predicted"/>
<dbReference type="STRING" id="1314781.A0A165EJE4"/>
<name>A0A165EJE4_EXIGL</name>
<dbReference type="InterPro" id="IPR007174">
    <property type="entry name" value="Las1"/>
</dbReference>
<dbReference type="OrthoDB" id="10263222at2759"/>
<dbReference type="GO" id="GO:0000460">
    <property type="term" value="P:maturation of 5.8S rRNA"/>
    <property type="evidence" value="ECO:0007669"/>
    <property type="project" value="TreeGrafter"/>
</dbReference>
<dbReference type="PANTHER" id="PTHR15002">
    <property type="entry name" value="RIBOSOMAL BIOGENESIS PROTEIN LAS1L"/>
    <property type="match status" value="1"/>
</dbReference>
<dbReference type="EMBL" id="KV426136">
    <property type="protein sequence ID" value="KZV87074.1"/>
    <property type="molecule type" value="Genomic_DNA"/>
</dbReference>
<dbReference type="GO" id="GO:0000470">
    <property type="term" value="P:maturation of LSU-rRNA"/>
    <property type="evidence" value="ECO:0007669"/>
    <property type="project" value="TreeGrafter"/>
</dbReference>
<dbReference type="InParanoid" id="A0A165EJE4"/>
<dbReference type="PANTHER" id="PTHR15002:SF0">
    <property type="entry name" value="RIBOSOMAL BIOGENESIS PROTEIN LAS1L"/>
    <property type="match status" value="1"/>
</dbReference>
<keyword evidence="2" id="KW-1185">Reference proteome</keyword>
<dbReference type="GO" id="GO:0090730">
    <property type="term" value="C:Las1 complex"/>
    <property type="evidence" value="ECO:0007669"/>
    <property type="project" value="InterPro"/>
</dbReference>
<evidence type="ECO:0000313" key="1">
    <source>
        <dbReference type="EMBL" id="KZV87074.1"/>
    </source>
</evidence>
<sequence>MKLPRRVPWASKAELEQLCTWIYSDESPHDAKRRALHRLAAWRVATPLPHALDSVLSLLAAELGDEAGASAMLVRQSYASAIVRFVNGMVDPLQFGAYARSIAGIAAQIGLPAWLVELRHAATHEDLPSLDILREASHEALTWILHNYFMPVLSMAESTARPPVQPPSLAPLLKEYKTLAKQATRDASLRSSLQPDLTRIFRQLERWIGEAKVSSLSVSSGTDDAEANALELLSYELLDKGGLVPIAKKKRLPTSDRLFPPNAEVWRPLLVQVQEQHASFGPVLLATIATRVGIFEDADQDDTSRTCLLSWVVWIVDTWGESAGCGSHDAVSQLLLSIPPTQLSKSAPLLVQLVETLLTDDDSLKTRFLALLQPPGATDNVWQDADVSIMKQRLAVIQESAPDIHRAKAAAVVDSAAMAVDAPAVGWRSLAGNSSWQPCPIGMSGIVS</sequence>
<dbReference type="GO" id="GO:0030687">
    <property type="term" value="C:preribosome, large subunit precursor"/>
    <property type="evidence" value="ECO:0007669"/>
    <property type="project" value="TreeGrafter"/>
</dbReference>
<dbReference type="GO" id="GO:0004519">
    <property type="term" value="F:endonuclease activity"/>
    <property type="evidence" value="ECO:0007669"/>
    <property type="project" value="InterPro"/>
</dbReference>
<dbReference type="AlphaFoldDB" id="A0A165EJE4"/>
<gene>
    <name evidence="1" type="ORF">EXIGLDRAFT_773992</name>
</gene>
<organism evidence="1 2">
    <name type="scientific">Exidia glandulosa HHB12029</name>
    <dbReference type="NCBI Taxonomy" id="1314781"/>
    <lineage>
        <taxon>Eukaryota</taxon>
        <taxon>Fungi</taxon>
        <taxon>Dikarya</taxon>
        <taxon>Basidiomycota</taxon>
        <taxon>Agaricomycotina</taxon>
        <taxon>Agaricomycetes</taxon>
        <taxon>Auriculariales</taxon>
        <taxon>Exidiaceae</taxon>
        <taxon>Exidia</taxon>
    </lineage>
</organism>
<dbReference type="Proteomes" id="UP000077266">
    <property type="component" value="Unassembled WGS sequence"/>
</dbReference>
<reference evidence="1 2" key="1">
    <citation type="journal article" date="2016" name="Mol. Biol. Evol.">
        <title>Comparative Genomics of Early-Diverging Mushroom-Forming Fungi Provides Insights into the Origins of Lignocellulose Decay Capabilities.</title>
        <authorList>
            <person name="Nagy L.G."/>
            <person name="Riley R."/>
            <person name="Tritt A."/>
            <person name="Adam C."/>
            <person name="Daum C."/>
            <person name="Floudas D."/>
            <person name="Sun H."/>
            <person name="Yadav J.S."/>
            <person name="Pangilinan J."/>
            <person name="Larsson K.H."/>
            <person name="Matsuura K."/>
            <person name="Barry K."/>
            <person name="Labutti K."/>
            <person name="Kuo R."/>
            <person name="Ohm R.A."/>
            <person name="Bhattacharya S.S."/>
            <person name="Shirouzu T."/>
            <person name="Yoshinaga Y."/>
            <person name="Martin F.M."/>
            <person name="Grigoriev I.V."/>
            <person name="Hibbett D.S."/>
        </authorList>
    </citation>
    <scope>NUCLEOTIDE SEQUENCE [LARGE SCALE GENOMIC DNA]</scope>
    <source>
        <strain evidence="1 2">HHB12029</strain>
    </source>
</reference>
<dbReference type="Pfam" id="PF04031">
    <property type="entry name" value="Las1"/>
    <property type="match status" value="1"/>
</dbReference>